<evidence type="ECO:0000313" key="3">
    <source>
        <dbReference type="Proteomes" id="UP000316649"/>
    </source>
</evidence>
<dbReference type="Proteomes" id="UP000316649">
    <property type="component" value="Unassembled WGS sequence"/>
</dbReference>
<organism evidence="2 3">
    <name type="scientific">Sedimenticola selenatireducens</name>
    <dbReference type="NCBI Taxonomy" id="191960"/>
    <lineage>
        <taxon>Bacteria</taxon>
        <taxon>Pseudomonadati</taxon>
        <taxon>Pseudomonadota</taxon>
        <taxon>Gammaproteobacteria</taxon>
        <taxon>Chromatiales</taxon>
        <taxon>Sedimenticolaceae</taxon>
        <taxon>Sedimenticola</taxon>
    </lineage>
</organism>
<comment type="caution">
    <text evidence="2">The sequence shown here is derived from an EMBL/GenBank/DDBJ whole genome shotgun (WGS) entry which is preliminary data.</text>
</comment>
<evidence type="ECO:0000313" key="2">
    <source>
        <dbReference type="EMBL" id="TVO78702.1"/>
    </source>
</evidence>
<accession>A0A557SN16</accession>
<keyword evidence="1" id="KW-0472">Membrane</keyword>
<keyword evidence="1" id="KW-1133">Transmembrane helix</keyword>
<name>A0A557SN16_9GAMM</name>
<dbReference type="OrthoDB" id="8563935at2"/>
<keyword evidence="3" id="KW-1185">Reference proteome</keyword>
<dbReference type="EMBL" id="VMNH01000002">
    <property type="protein sequence ID" value="TVO78702.1"/>
    <property type="molecule type" value="Genomic_DNA"/>
</dbReference>
<evidence type="ECO:0000256" key="1">
    <source>
        <dbReference type="SAM" id="Phobius"/>
    </source>
</evidence>
<feature type="transmembrane region" description="Helical" evidence="1">
    <location>
        <begin position="123"/>
        <end position="140"/>
    </location>
</feature>
<protein>
    <submittedName>
        <fullName evidence="2">Uncharacterized protein</fullName>
    </submittedName>
</protein>
<proteinExistence type="predicted"/>
<feature type="transmembrane region" description="Helical" evidence="1">
    <location>
        <begin position="29"/>
        <end position="57"/>
    </location>
</feature>
<dbReference type="AlphaFoldDB" id="A0A557SN16"/>
<keyword evidence="1" id="KW-0812">Transmembrane</keyword>
<dbReference type="RefSeq" id="WP_144357060.1">
    <property type="nucleotide sequence ID" value="NZ_VMNH01000002.1"/>
</dbReference>
<reference evidence="2 3" key="1">
    <citation type="submission" date="2019-07" db="EMBL/GenBank/DDBJ databases">
        <title>The pathways for chlorine oxyanion respiration interact through the shared metabolite chlorate.</title>
        <authorList>
            <person name="Barnum T.P."/>
            <person name="Cheng Y."/>
            <person name="Hill K.A."/>
            <person name="Lucas L.N."/>
            <person name="Carlson H.K."/>
            <person name="Coates J.D."/>
        </authorList>
    </citation>
    <scope>NUCLEOTIDE SEQUENCE [LARGE SCALE GENOMIC DNA]</scope>
    <source>
        <strain evidence="2 3">BK-1</strain>
    </source>
</reference>
<sequence>MVKSDLASEWCLLQNQFDSYEKYSLLIKLVSVVVLSAVFFSNRLSVVVLFLLLILWLQDAIWKTFQSRIENRLLQLEGYLSNKQTPEDGDSRAYQFNSVYSKSRPSTIGLIHEYLHQAIRPTIAFPHVALLLMAGSVLFVS</sequence>
<gene>
    <name evidence="2" type="ORF">FHP88_00645</name>
</gene>